<evidence type="ECO:0000256" key="2">
    <source>
        <dbReference type="SAM" id="MobiDB-lite"/>
    </source>
</evidence>
<dbReference type="Gene3D" id="6.10.250.3180">
    <property type="match status" value="1"/>
</dbReference>
<reference evidence="4 5" key="1">
    <citation type="submission" date="2016-03" db="EMBL/GenBank/DDBJ databases">
        <authorList>
            <person name="Devillers H."/>
        </authorList>
    </citation>
    <scope>NUCLEOTIDE SEQUENCE [LARGE SCALE GENOMIC DNA]</scope>
    <source>
        <strain evidence="4">CBS 10888</strain>
    </source>
</reference>
<dbReference type="EMBL" id="LT598458">
    <property type="protein sequence ID" value="SCU90097.1"/>
    <property type="molecule type" value="Genomic_DNA"/>
</dbReference>
<gene>
    <name evidence="4" type="ORF">LADA_0F01794G</name>
</gene>
<dbReference type="GO" id="GO:0004842">
    <property type="term" value="F:ubiquitin-protein transferase activity"/>
    <property type="evidence" value="ECO:0007669"/>
    <property type="project" value="EnsemblFungi"/>
</dbReference>
<dbReference type="GO" id="GO:0006511">
    <property type="term" value="P:ubiquitin-dependent protein catabolic process"/>
    <property type="evidence" value="ECO:0007669"/>
    <property type="project" value="EnsemblFungi"/>
</dbReference>
<dbReference type="Proteomes" id="UP000190274">
    <property type="component" value="Chromosome F"/>
</dbReference>
<dbReference type="PANTHER" id="PTHR15141:SF76">
    <property type="entry name" value="TRANSCRIPTION ELONGATION FACTOR B POLYPEPTIDE 3"/>
    <property type="match status" value="1"/>
</dbReference>
<dbReference type="GO" id="GO:0031463">
    <property type="term" value="C:Cul3-RING ubiquitin ligase complex"/>
    <property type="evidence" value="ECO:0007669"/>
    <property type="project" value="EnsemblFungi"/>
</dbReference>
<accession>A0A1G4JIB5</accession>
<feature type="region of interest" description="Disordered" evidence="2">
    <location>
        <begin position="284"/>
        <end position="398"/>
    </location>
</feature>
<organism evidence="4 5">
    <name type="scientific">Lachancea dasiensis</name>
    <dbReference type="NCBI Taxonomy" id="1072105"/>
    <lineage>
        <taxon>Eukaryota</taxon>
        <taxon>Fungi</taxon>
        <taxon>Dikarya</taxon>
        <taxon>Ascomycota</taxon>
        <taxon>Saccharomycotina</taxon>
        <taxon>Saccharomycetes</taxon>
        <taxon>Saccharomycetales</taxon>
        <taxon>Saccharomycetaceae</taxon>
        <taxon>Lachancea</taxon>
    </lineage>
</organism>
<evidence type="ECO:0000256" key="1">
    <source>
        <dbReference type="ARBA" id="ARBA00021346"/>
    </source>
</evidence>
<dbReference type="PANTHER" id="PTHR15141">
    <property type="entry name" value="TRANSCRIPTION ELONGATION FACTOR B POLYPEPTIDE 3"/>
    <property type="match status" value="1"/>
</dbReference>
<feature type="domain" description="F-box" evidence="3">
    <location>
        <begin position="60"/>
        <end position="104"/>
    </location>
</feature>
<feature type="compositionally biased region" description="Basic residues" evidence="2">
    <location>
        <begin position="353"/>
        <end position="366"/>
    </location>
</feature>
<evidence type="ECO:0000259" key="3">
    <source>
        <dbReference type="PROSITE" id="PS50181"/>
    </source>
</evidence>
<dbReference type="InterPro" id="IPR051870">
    <property type="entry name" value="Elongin-A_domain"/>
</dbReference>
<dbReference type="GO" id="GO:0070449">
    <property type="term" value="C:elongin complex"/>
    <property type="evidence" value="ECO:0007669"/>
    <property type="project" value="EnsemblFungi"/>
</dbReference>
<dbReference type="OrthoDB" id="21513at2759"/>
<dbReference type="AlphaFoldDB" id="A0A1G4JIB5"/>
<keyword evidence="5" id="KW-1185">Reference proteome</keyword>
<evidence type="ECO:0000313" key="5">
    <source>
        <dbReference type="Proteomes" id="UP000190274"/>
    </source>
</evidence>
<sequence length="398" mass="46130">MKVIVNHCQYNIIAIKSRTIGAYSPLIIHIQQQKMNEERLKVSSLRSICEVSLMRNHLAITNVANVPYRLIRNVLMKLKVDHLCKLEETNVLLIFEDEEIWRNLLAMDFPLHVGEAFQRKRDEIMAFYVSFVELHDPGILRDADLMRGFLRFAIKKDPESQKYRVPSRMLYFQYQEEMLRKQELSTQRLRMRMQELHDEKQKNQIVALEDPVFCEKRVNSTSKISERSSPFVKSFKEHQKRQQHFKSGGFDITKRPVKRVAFGGQVGSLGVHNCSKNEAKVVPAASGTAMTQTSTAVRKPTYVRPKQPDTPPRAKRQSNEPNPFLKRRKPPSRPKPLNASTQPVHLPQEKKPGRVKLKSTKIKRSTKSSIFTTPSPQDQIFDKGKDRPNAYIFDSPQR</sequence>
<protein>
    <recommendedName>
        <fullName evidence="1">Elongin-A</fullName>
    </recommendedName>
</protein>
<dbReference type="STRING" id="1266660.A0A1G4JIB5"/>
<dbReference type="InterPro" id="IPR001810">
    <property type="entry name" value="F-box_dom"/>
</dbReference>
<evidence type="ECO:0000313" key="4">
    <source>
        <dbReference type="EMBL" id="SCU90097.1"/>
    </source>
</evidence>
<proteinExistence type="predicted"/>
<dbReference type="PROSITE" id="PS50181">
    <property type="entry name" value="FBOX"/>
    <property type="match status" value="1"/>
</dbReference>
<name>A0A1G4JIB5_9SACH</name>
<dbReference type="GO" id="GO:0006368">
    <property type="term" value="P:transcription elongation by RNA polymerase II"/>
    <property type="evidence" value="ECO:0007669"/>
    <property type="project" value="InterPro"/>
</dbReference>
<dbReference type="Pfam" id="PF06881">
    <property type="entry name" value="Elongin_A"/>
    <property type="match status" value="1"/>
</dbReference>
<dbReference type="InterPro" id="IPR010684">
    <property type="entry name" value="RNA_pol_II_trans_fac_SIII_A"/>
</dbReference>